<proteinExistence type="predicted"/>
<keyword evidence="2" id="KW-1185">Reference proteome</keyword>
<evidence type="ECO:0008006" key="3">
    <source>
        <dbReference type="Google" id="ProtNLM"/>
    </source>
</evidence>
<dbReference type="GO" id="GO:0003676">
    <property type="term" value="F:nucleic acid binding"/>
    <property type="evidence" value="ECO:0007669"/>
    <property type="project" value="InterPro"/>
</dbReference>
<reference evidence="1 2" key="1">
    <citation type="journal article" date="2019" name="Commun. Biol.">
        <title>The bagworm genome reveals a unique fibroin gene that provides high tensile strength.</title>
        <authorList>
            <person name="Kono N."/>
            <person name="Nakamura H."/>
            <person name="Ohtoshi R."/>
            <person name="Tomita M."/>
            <person name="Numata K."/>
            <person name="Arakawa K."/>
        </authorList>
    </citation>
    <scope>NUCLEOTIDE SEQUENCE [LARGE SCALE GENOMIC DNA]</scope>
</reference>
<dbReference type="EMBL" id="BGZK01000153">
    <property type="protein sequence ID" value="GBP23708.1"/>
    <property type="molecule type" value="Genomic_DNA"/>
</dbReference>
<dbReference type="PANTHER" id="PTHR46060:SF1">
    <property type="entry name" value="MARINER MOS1 TRANSPOSASE-LIKE PROTEIN"/>
    <property type="match status" value="1"/>
</dbReference>
<dbReference type="AlphaFoldDB" id="A0A4C1UBI2"/>
<name>A0A4C1UBI2_EUMVA</name>
<dbReference type="InterPro" id="IPR036397">
    <property type="entry name" value="RNaseH_sf"/>
</dbReference>
<gene>
    <name evidence="1" type="ORF">EVAR_13663_1</name>
</gene>
<dbReference type="PANTHER" id="PTHR46060">
    <property type="entry name" value="MARINER MOS1 TRANSPOSASE-LIKE PROTEIN"/>
    <property type="match status" value="1"/>
</dbReference>
<evidence type="ECO:0000313" key="2">
    <source>
        <dbReference type="Proteomes" id="UP000299102"/>
    </source>
</evidence>
<accession>A0A4C1UBI2</accession>
<organism evidence="1 2">
    <name type="scientific">Eumeta variegata</name>
    <name type="common">Bagworm moth</name>
    <name type="synonym">Eumeta japonica</name>
    <dbReference type="NCBI Taxonomy" id="151549"/>
    <lineage>
        <taxon>Eukaryota</taxon>
        <taxon>Metazoa</taxon>
        <taxon>Ecdysozoa</taxon>
        <taxon>Arthropoda</taxon>
        <taxon>Hexapoda</taxon>
        <taxon>Insecta</taxon>
        <taxon>Pterygota</taxon>
        <taxon>Neoptera</taxon>
        <taxon>Endopterygota</taxon>
        <taxon>Lepidoptera</taxon>
        <taxon>Glossata</taxon>
        <taxon>Ditrysia</taxon>
        <taxon>Tineoidea</taxon>
        <taxon>Psychidae</taxon>
        <taxon>Oiketicinae</taxon>
        <taxon>Eumeta</taxon>
    </lineage>
</organism>
<dbReference type="OrthoDB" id="10053569at2759"/>
<evidence type="ECO:0000313" key="1">
    <source>
        <dbReference type="EMBL" id="GBP23708.1"/>
    </source>
</evidence>
<sequence length="338" mass="37224">MGLQGHYSLRAFTARQNHQFGSLLPTADEIQARRGEKTTGIDQQRGCGFHHVNARSHTSLAPQQILGKFGWEGLMHPPYSPDLATSDFHLFRSFQNSLCSILPGAFASGTVSTCETPHLSLYFLVLTYAEHWRIIVSINANFNAGLVFVFDTSHTFGSASAHSFSTIVPFPISASVSLSILTLARFSILLSIPLLIPIPPQITVHILMDPEEWPDKLTVVINAVTTGAPAPPVVGGRARAARPRPLPTRARSLPRYLLPKSTFSLYMGILRASRHVTPRHVSQRRRPSPSIARFVKPTFTEIARCLLHGKRGLSLLRMPSRMTSASRRPTPGLRPTCA</sequence>
<dbReference type="Proteomes" id="UP000299102">
    <property type="component" value="Unassembled WGS sequence"/>
</dbReference>
<comment type="caution">
    <text evidence="1">The sequence shown here is derived from an EMBL/GenBank/DDBJ whole genome shotgun (WGS) entry which is preliminary data.</text>
</comment>
<dbReference type="Gene3D" id="3.30.420.10">
    <property type="entry name" value="Ribonuclease H-like superfamily/Ribonuclease H"/>
    <property type="match status" value="1"/>
</dbReference>
<dbReference type="InterPro" id="IPR052709">
    <property type="entry name" value="Transposase-MT_Hybrid"/>
</dbReference>
<protein>
    <recommendedName>
        <fullName evidence="3">Histone-lysine N-methyltransferase SETMAR</fullName>
    </recommendedName>
</protein>